<dbReference type="OrthoDB" id="5317514at2759"/>
<evidence type="ECO:0000259" key="15">
    <source>
        <dbReference type="Pfam" id="PF20805"/>
    </source>
</evidence>
<dbReference type="GO" id="GO:0033627">
    <property type="term" value="P:cell adhesion mediated by integrin"/>
    <property type="evidence" value="ECO:0007669"/>
    <property type="project" value="TreeGrafter"/>
</dbReference>
<evidence type="ECO:0000313" key="17">
    <source>
        <dbReference type="EMBL" id="CAH0386379.1"/>
    </source>
</evidence>
<dbReference type="GO" id="GO:0009897">
    <property type="term" value="C:external side of plasma membrane"/>
    <property type="evidence" value="ECO:0007669"/>
    <property type="project" value="TreeGrafter"/>
</dbReference>
<evidence type="ECO:0000256" key="4">
    <source>
        <dbReference type="ARBA" id="ARBA00022729"/>
    </source>
</evidence>
<dbReference type="GO" id="GO:0007229">
    <property type="term" value="P:integrin-mediated signaling pathway"/>
    <property type="evidence" value="ECO:0007669"/>
    <property type="project" value="UniProtKB-KW"/>
</dbReference>
<dbReference type="GO" id="GO:0007157">
    <property type="term" value="P:heterophilic cell-cell adhesion via plasma membrane cell adhesion molecules"/>
    <property type="evidence" value="ECO:0007669"/>
    <property type="project" value="UniProtKB-ARBA"/>
</dbReference>
<dbReference type="GO" id="GO:0005178">
    <property type="term" value="F:integrin binding"/>
    <property type="evidence" value="ECO:0007669"/>
    <property type="project" value="TreeGrafter"/>
</dbReference>
<feature type="repeat" description="FG-GAP" evidence="12">
    <location>
        <begin position="424"/>
        <end position="487"/>
    </location>
</feature>
<keyword evidence="10 13" id="KW-0675">Receptor</keyword>
<feature type="repeat" description="FG-GAP" evidence="12">
    <location>
        <begin position="363"/>
        <end position="420"/>
    </location>
</feature>
<feature type="chain" id="PRO_5040534032" description="Integrin alpha-PS1" evidence="13">
    <location>
        <begin position="18"/>
        <end position="1122"/>
    </location>
</feature>
<feature type="signal peptide" evidence="13">
    <location>
        <begin position="1"/>
        <end position="17"/>
    </location>
</feature>
<feature type="domain" description="Integrin alpha third immunoglobulin-like" evidence="16">
    <location>
        <begin position="800"/>
        <end position="1053"/>
    </location>
</feature>
<organism evidence="17 18">
    <name type="scientific">Bemisia tabaci</name>
    <name type="common">Sweetpotato whitefly</name>
    <name type="synonym">Aleurodes tabaci</name>
    <dbReference type="NCBI Taxonomy" id="7038"/>
    <lineage>
        <taxon>Eukaryota</taxon>
        <taxon>Metazoa</taxon>
        <taxon>Ecdysozoa</taxon>
        <taxon>Arthropoda</taxon>
        <taxon>Hexapoda</taxon>
        <taxon>Insecta</taxon>
        <taxon>Pterygota</taxon>
        <taxon>Neoptera</taxon>
        <taxon>Paraneoptera</taxon>
        <taxon>Hemiptera</taxon>
        <taxon>Sternorrhyncha</taxon>
        <taxon>Aleyrodoidea</taxon>
        <taxon>Aleyrodidae</taxon>
        <taxon>Aleyrodinae</taxon>
        <taxon>Bemisia</taxon>
    </lineage>
</organism>
<evidence type="ECO:0000256" key="10">
    <source>
        <dbReference type="ARBA" id="ARBA00023170"/>
    </source>
</evidence>
<evidence type="ECO:0000256" key="9">
    <source>
        <dbReference type="ARBA" id="ARBA00023136"/>
    </source>
</evidence>
<dbReference type="Pfam" id="PF01839">
    <property type="entry name" value="FG-GAP"/>
    <property type="match status" value="3"/>
</dbReference>
<evidence type="ECO:0000256" key="6">
    <source>
        <dbReference type="ARBA" id="ARBA00022889"/>
    </source>
</evidence>
<comment type="subcellular location">
    <subcellularLocation>
        <location evidence="1 13">Membrane</location>
        <topology evidence="1 13">Single-pass type I membrane protein</topology>
    </subcellularLocation>
</comment>
<sequence>MYYLIGFIALVIKDVLCFNLETRIPVIKNGRKESYFGYSVAAHQSVNEAINKIQDSWLLVGAPLGQNLQPRTNQSGALWKCPITTELNDCVQVVTDGKRSQKDGHLDKSIDATNLEPPLDDEIKDGQWLGVSLQSQGIGGKVMVCAHRYMKKGEGYRQGQGLCYTLSQHLEFDDSWEPCKGRPTDGLEYEYCQAGTSAVLLEDDTAVIGTPGSRTWRGTVFVVNVSDDYLLRDKTFYYGPISDDTSPVELYSYLGMSATAAPFFGPSANPMGYAAGAPRANGTGQVVLFTRAGLLINPMNVRLILNGDQFASSFGYEIAAADVNGDDEPDLIVGAPFYFGRDSGGAVYVYLNNPDRNPRTRFDSQPSIKMTGKPESRFGLALSSLGDLNKDGFTDIAVGAPYENDGVIYIYLGSKNGLITEPSQVIRSEALPVRHITTLGYSLSGGLDLDQNGYPDLLVGAYNSDSVLLFRARPIVGLLTTVEPEENLRNLDPNVAGCKANPDSPLTCFTFKACCTIDSLLKTESHPSPNLGLTLKYRLEAETFHLQRKFSRVTFDPNNTERPHVLEKEAEIFPQGNGEYRFCDEHTAYIKENTKDIQSPIKFKLTYSLVQRDPPLITPGSPLPSLSEYPILNQQEAAKVFEATFHKDCGNNDVCESELFVEASLRLPYLADSDDSIYELMLGTMQELVVNISVTNLHESAYEAQLFVSHSPSLSYIGRIKQDGKQLTCNPINSTMVACNLGNPLNKGPGVNVQLRFDPKGLSDSETALDFVVFANSTSQQKNPQGPMNLRAQVTKRAELSLKGLARPEQVFYGGQTREDSSIKYLDDIGSRVIHTYQVFNAGPWRVPNLEIHIEWPHKLTYSQNGRCLLYIQEKPHIEALSGGECFMAPGQVNPRGLTHRPGLTESPLDSVSRLSTYSRIPSSIVYTTPVPMYNASKVAMYDRSMNRIRRSYDEISPPEMYVDKDGKAHSFVNLNCALGNAECIKFKCVVYSLQQNQEATVFIKARLWNSSLIEDYSSVDFVRIASRARIHIPASSIIHQNTSDDVAQVETLAKVDLLEQQVAEPVPLWIIVIAILAGLILLILLTYCLAKIGFFKRRRPDPTLSGNIEKHRGEESILSDY</sequence>
<feature type="domain" description="Integrin alpha first immunoglubulin-like" evidence="14">
    <location>
        <begin position="472"/>
        <end position="648"/>
    </location>
</feature>
<dbReference type="InterPro" id="IPR000413">
    <property type="entry name" value="Integrin_alpha"/>
</dbReference>
<dbReference type="Gene3D" id="2.60.40.1510">
    <property type="entry name" value="ntegrin, alpha v. Chain A, domain 3"/>
    <property type="match status" value="1"/>
</dbReference>
<dbReference type="PANTHER" id="PTHR23220">
    <property type="entry name" value="INTEGRIN ALPHA"/>
    <property type="match status" value="1"/>
</dbReference>
<protein>
    <recommendedName>
        <fullName evidence="19">Integrin alpha-PS1</fullName>
    </recommendedName>
</protein>
<dbReference type="GO" id="GO:0048513">
    <property type="term" value="P:animal organ development"/>
    <property type="evidence" value="ECO:0007669"/>
    <property type="project" value="UniProtKB-ARBA"/>
</dbReference>
<keyword evidence="4 13" id="KW-0732">Signal</keyword>
<accession>A0A9P0A4R2</accession>
<evidence type="ECO:0000259" key="14">
    <source>
        <dbReference type="Pfam" id="PF08441"/>
    </source>
</evidence>
<dbReference type="Gene3D" id="1.20.5.930">
    <property type="entry name" value="Bicelle-embedded integrin alpha(iib) transmembrane segment"/>
    <property type="match status" value="1"/>
</dbReference>
<keyword evidence="6 13" id="KW-0130">Cell adhesion</keyword>
<evidence type="ECO:0000256" key="8">
    <source>
        <dbReference type="ARBA" id="ARBA00023037"/>
    </source>
</evidence>
<feature type="repeat" description="FG-GAP" evidence="12">
    <location>
        <begin position="300"/>
        <end position="359"/>
    </location>
</feature>
<evidence type="ECO:0000256" key="7">
    <source>
        <dbReference type="ARBA" id="ARBA00022989"/>
    </source>
</evidence>
<dbReference type="Proteomes" id="UP001152759">
    <property type="component" value="Chromosome 3"/>
</dbReference>
<dbReference type="Pfam" id="PF08441">
    <property type="entry name" value="Integrin_A_Ig_1"/>
    <property type="match status" value="1"/>
</dbReference>
<dbReference type="Pfam" id="PF20806">
    <property type="entry name" value="Integrin_A_Ig_3"/>
    <property type="match status" value="1"/>
</dbReference>
<dbReference type="InterPro" id="IPR013649">
    <property type="entry name" value="Integrin_alpha_Ig-like_1"/>
</dbReference>
<dbReference type="PRINTS" id="PR01185">
    <property type="entry name" value="INTEGRINA"/>
</dbReference>
<evidence type="ECO:0000256" key="12">
    <source>
        <dbReference type="PROSITE-ProRule" id="PRU00803"/>
    </source>
</evidence>
<gene>
    <name evidence="17" type="ORF">BEMITA_LOCUS5506</name>
</gene>
<name>A0A9P0A4R2_BEMTA</name>
<keyword evidence="9 13" id="KW-0472">Membrane</keyword>
<feature type="repeat" description="FG-GAP" evidence="12">
    <location>
        <begin position="22"/>
        <end position="90"/>
    </location>
</feature>
<dbReference type="SUPFAM" id="SSF69318">
    <property type="entry name" value="Integrin alpha N-terminal domain"/>
    <property type="match status" value="1"/>
</dbReference>
<keyword evidence="3 13" id="KW-0812">Transmembrane</keyword>
<evidence type="ECO:0000256" key="3">
    <source>
        <dbReference type="ARBA" id="ARBA00022692"/>
    </source>
</evidence>
<evidence type="ECO:0000313" key="18">
    <source>
        <dbReference type="Proteomes" id="UP001152759"/>
    </source>
</evidence>
<dbReference type="AlphaFoldDB" id="A0A9P0A4R2"/>
<feature type="transmembrane region" description="Helical" evidence="13">
    <location>
        <begin position="1069"/>
        <end position="1091"/>
    </location>
</feature>
<keyword evidence="5" id="KW-0677">Repeat</keyword>
<dbReference type="SUPFAM" id="SSF69179">
    <property type="entry name" value="Integrin domains"/>
    <property type="match status" value="3"/>
</dbReference>
<dbReference type="PANTHER" id="PTHR23220:SF122">
    <property type="entry name" value="INTEGRIN ALPHA-PS1"/>
    <property type="match status" value="1"/>
</dbReference>
<dbReference type="Gene3D" id="2.60.40.1530">
    <property type="entry name" value="ntegrin, alpha v. Chain A, domain 4"/>
    <property type="match status" value="1"/>
</dbReference>
<evidence type="ECO:0000256" key="13">
    <source>
        <dbReference type="RuleBase" id="RU003762"/>
    </source>
</evidence>
<dbReference type="Gene3D" id="2.60.40.1460">
    <property type="entry name" value="Integrin domains. Chain A, domain 2"/>
    <property type="match status" value="1"/>
</dbReference>
<dbReference type="Pfam" id="PF20805">
    <property type="entry name" value="Integrin_A_Ig_2"/>
    <property type="match status" value="1"/>
</dbReference>
<dbReference type="PROSITE" id="PS51470">
    <property type="entry name" value="FG_GAP"/>
    <property type="match status" value="5"/>
</dbReference>
<feature type="repeat" description="FG-GAP" evidence="12">
    <location>
        <begin position="114"/>
        <end position="175"/>
    </location>
</feature>
<dbReference type="GO" id="GO:0007160">
    <property type="term" value="P:cell-matrix adhesion"/>
    <property type="evidence" value="ECO:0007669"/>
    <property type="project" value="TreeGrafter"/>
</dbReference>
<evidence type="ECO:0000256" key="5">
    <source>
        <dbReference type="ARBA" id="ARBA00022737"/>
    </source>
</evidence>
<evidence type="ECO:0000256" key="2">
    <source>
        <dbReference type="ARBA" id="ARBA00008054"/>
    </source>
</evidence>
<dbReference type="InterPro" id="IPR032695">
    <property type="entry name" value="Integrin_dom_sf"/>
</dbReference>
<dbReference type="InterPro" id="IPR048286">
    <property type="entry name" value="Integrin_alpha_Ig-like_3"/>
</dbReference>
<dbReference type="GO" id="GO:0008305">
    <property type="term" value="C:integrin complex"/>
    <property type="evidence" value="ECO:0007669"/>
    <property type="project" value="InterPro"/>
</dbReference>
<keyword evidence="8 13" id="KW-0401">Integrin</keyword>
<dbReference type="InterPro" id="IPR028994">
    <property type="entry name" value="Integrin_alpha_N"/>
</dbReference>
<keyword evidence="11" id="KW-0325">Glycoprotein</keyword>
<keyword evidence="18" id="KW-1185">Reference proteome</keyword>
<evidence type="ECO:0000259" key="16">
    <source>
        <dbReference type="Pfam" id="PF20806"/>
    </source>
</evidence>
<evidence type="ECO:0008006" key="19">
    <source>
        <dbReference type="Google" id="ProtNLM"/>
    </source>
</evidence>
<keyword evidence="7 13" id="KW-1133">Transmembrane helix</keyword>
<dbReference type="Gene3D" id="2.130.10.130">
    <property type="entry name" value="Integrin alpha, N-terminal"/>
    <property type="match status" value="1"/>
</dbReference>
<feature type="domain" description="Integrin alpha second immunoglobulin-like" evidence="15">
    <location>
        <begin position="649"/>
        <end position="794"/>
    </location>
</feature>
<reference evidence="17" key="1">
    <citation type="submission" date="2021-12" db="EMBL/GenBank/DDBJ databases">
        <authorList>
            <person name="King R."/>
        </authorList>
    </citation>
    <scope>NUCLEOTIDE SEQUENCE</scope>
</reference>
<evidence type="ECO:0000256" key="11">
    <source>
        <dbReference type="ARBA" id="ARBA00023180"/>
    </source>
</evidence>
<comment type="similarity">
    <text evidence="2 13">Belongs to the integrin alpha chain family.</text>
</comment>
<dbReference type="InterPro" id="IPR013519">
    <property type="entry name" value="Int_alpha_beta-p"/>
</dbReference>
<dbReference type="SMART" id="SM00191">
    <property type="entry name" value="Int_alpha"/>
    <property type="match status" value="5"/>
</dbReference>
<evidence type="ECO:0000256" key="1">
    <source>
        <dbReference type="ARBA" id="ARBA00004479"/>
    </source>
</evidence>
<dbReference type="EMBL" id="OU963864">
    <property type="protein sequence ID" value="CAH0386379.1"/>
    <property type="molecule type" value="Genomic_DNA"/>
</dbReference>
<dbReference type="InterPro" id="IPR013517">
    <property type="entry name" value="FG-GAP"/>
</dbReference>
<dbReference type="InterPro" id="IPR048285">
    <property type="entry name" value="Integrin_alpha_Ig-like_2"/>
</dbReference>
<proteinExistence type="inferred from homology"/>